<gene>
    <name evidence="2" type="ORF">CAP51_10575</name>
</gene>
<evidence type="ECO:0000313" key="2">
    <source>
        <dbReference type="EMBL" id="OUY07123.1"/>
    </source>
</evidence>
<reference evidence="2 3" key="1">
    <citation type="submission" date="2017-05" db="EMBL/GenBank/DDBJ databases">
        <title>Acinetobacter populi ANC 5415 (= PBJ7), whole genome shotgun sequencing project.</title>
        <authorList>
            <person name="Nemec A."/>
            <person name="Radolfova-Krizova L."/>
        </authorList>
    </citation>
    <scope>NUCLEOTIDE SEQUENCE [LARGE SCALE GENOMIC DNA]</scope>
    <source>
        <strain evidence="2 3">PBJ7</strain>
    </source>
</reference>
<dbReference type="InterPro" id="IPR010699">
    <property type="entry name" value="DUF1275"/>
</dbReference>
<protein>
    <submittedName>
        <fullName evidence="2">DUF1275 family protein</fullName>
    </submittedName>
</protein>
<feature type="transmembrane region" description="Helical" evidence="1">
    <location>
        <begin position="198"/>
        <end position="217"/>
    </location>
</feature>
<dbReference type="PANTHER" id="PTHR37314">
    <property type="entry name" value="SLR0142 PROTEIN"/>
    <property type="match status" value="1"/>
</dbReference>
<organism evidence="2 3">
    <name type="scientific">Acinetobacter populi</name>
    <dbReference type="NCBI Taxonomy" id="1582270"/>
    <lineage>
        <taxon>Bacteria</taxon>
        <taxon>Pseudomonadati</taxon>
        <taxon>Pseudomonadota</taxon>
        <taxon>Gammaproteobacteria</taxon>
        <taxon>Moraxellales</taxon>
        <taxon>Moraxellaceae</taxon>
        <taxon>Acinetobacter</taxon>
    </lineage>
</organism>
<feature type="transmembrane region" description="Helical" evidence="1">
    <location>
        <begin position="12"/>
        <end position="37"/>
    </location>
</feature>
<keyword evidence="3" id="KW-1185">Reference proteome</keyword>
<dbReference type="PANTHER" id="PTHR37314:SF4">
    <property type="entry name" value="UPF0700 TRANSMEMBRANE PROTEIN YOAK"/>
    <property type="match status" value="1"/>
</dbReference>
<evidence type="ECO:0000256" key="1">
    <source>
        <dbReference type="SAM" id="Phobius"/>
    </source>
</evidence>
<dbReference type="Proteomes" id="UP000196536">
    <property type="component" value="Unassembled WGS sequence"/>
</dbReference>
<accession>A0A1Z9YY57</accession>
<feature type="transmembrane region" description="Helical" evidence="1">
    <location>
        <begin position="137"/>
        <end position="158"/>
    </location>
</feature>
<dbReference type="AlphaFoldDB" id="A0A1Z9YY57"/>
<feature type="transmembrane region" description="Helical" evidence="1">
    <location>
        <begin position="92"/>
        <end position="112"/>
    </location>
</feature>
<comment type="caution">
    <text evidence="2">The sequence shown here is derived from an EMBL/GenBank/DDBJ whole genome shotgun (WGS) entry which is preliminary data.</text>
</comment>
<dbReference type="EMBL" id="NEXX01000003">
    <property type="protein sequence ID" value="OUY07123.1"/>
    <property type="molecule type" value="Genomic_DNA"/>
</dbReference>
<feature type="transmembrane region" description="Helical" evidence="1">
    <location>
        <begin position="170"/>
        <end position="192"/>
    </location>
</feature>
<dbReference type="OrthoDB" id="270162at2"/>
<keyword evidence="1" id="KW-0812">Transmembrane</keyword>
<keyword evidence="1" id="KW-1133">Transmembrane helix</keyword>
<feature type="transmembrane region" description="Helical" evidence="1">
    <location>
        <begin position="57"/>
        <end position="80"/>
    </location>
</feature>
<proteinExistence type="predicted"/>
<evidence type="ECO:0000313" key="3">
    <source>
        <dbReference type="Proteomes" id="UP000196536"/>
    </source>
</evidence>
<name>A0A1Z9YY57_9GAMM</name>
<sequence>MFFQQLPNWIQLGAFLLAMNAGMINVMGLITVLHQSISHMTGNVSMFAIALSHLDYGMMLYLFLVTLCFMLGSFYSGFILGNSNLELGRSYGVPLTFVSLFILLCWVFLPYFPRYALLWGSAAMGMQNAMVSHYRGAIIRTTHLSGVITDIGLALGYIARGLKVEPRRLLLHFLILFGFFFGGIIATVFYHFFGINAFLIPAILTALLSITYWYLYLKRS</sequence>
<dbReference type="RefSeq" id="WP_087620721.1">
    <property type="nucleotide sequence ID" value="NZ_JAKVJF010000007.1"/>
</dbReference>
<keyword evidence="1" id="KW-0472">Membrane</keyword>
<dbReference type="Pfam" id="PF06912">
    <property type="entry name" value="DUF1275"/>
    <property type="match status" value="1"/>
</dbReference>